<dbReference type="InterPro" id="IPR003593">
    <property type="entry name" value="AAA+_ATPase"/>
</dbReference>
<dbReference type="SMART" id="SM00382">
    <property type="entry name" value="AAA"/>
    <property type="match status" value="1"/>
</dbReference>
<dbReference type="GO" id="GO:0006826">
    <property type="term" value="P:iron ion transport"/>
    <property type="evidence" value="ECO:0007669"/>
    <property type="project" value="UniProtKB-KW"/>
</dbReference>
<proteinExistence type="inferred from homology"/>
<evidence type="ECO:0000256" key="4">
    <source>
        <dbReference type="ARBA" id="ARBA00022475"/>
    </source>
</evidence>
<dbReference type="AlphaFoldDB" id="A0A0T7FEV9"/>
<sequence>MIRIENVSLQHGQTQILHDISLTIPKGGITALVGPNGAGKSSLLSLIARLQPLQAGRISVDGFPVDTTPNRDLARILAILRQESIVTSRLRVRELVGFGRFPHGRGRLTPADYAIIDQSLQQFDLTDLSDRFIETLSGGQRQRALVAMAFAQGTDYLLLDEPLNNLDMYFARELMRSLRRIADENEKTIVIVLHDINQAGAHADRIVAMKSGRIVADGTPSYLLTPKTLQAIFGFEMRVETFDDTPVVLHFR</sequence>
<keyword evidence="7 12" id="KW-0067">ATP-binding</keyword>
<reference evidence="12 13" key="1">
    <citation type="submission" date="2014-08" db="EMBL/GenBank/DDBJ databases">
        <authorList>
            <person name="Chen Y.-H."/>
        </authorList>
    </citation>
    <scope>NUCLEOTIDE SEQUENCE [LARGE SCALE GENOMIC DNA]</scope>
</reference>
<evidence type="ECO:0000256" key="6">
    <source>
        <dbReference type="ARBA" id="ARBA00022741"/>
    </source>
</evidence>
<dbReference type="OrthoDB" id="9810077at2"/>
<dbReference type="PANTHER" id="PTHR42771">
    <property type="entry name" value="IRON(3+)-HYDROXAMATE IMPORT ATP-BINDING PROTEIN FHUC"/>
    <property type="match status" value="1"/>
</dbReference>
<keyword evidence="5" id="KW-0410">Iron transport</keyword>
<dbReference type="Gene3D" id="3.40.50.300">
    <property type="entry name" value="P-loop containing nucleotide triphosphate hydrolases"/>
    <property type="match status" value="1"/>
</dbReference>
<evidence type="ECO:0000256" key="1">
    <source>
        <dbReference type="ARBA" id="ARBA00004202"/>
    </source>
</evidence>
<feature type="domain" description="ABC transporter" evidence="11">
    <location>
        <begin position="2"/>
        <end position="236"/>
    </location>
</feature>
<keyword evidence="6" id="KW-0547">Nucleotide-binding</keyword>
<keyword evidence="4" id="KW-1003">Cell membrane</keyword>
<evidence type="ECO:0000259" key="11">
    <source>
        <dbReference type="PROSITE" id="PS50893"/>
    </source>
</evidence>
<dbReference type="Proteomes" id="UP000046176">
    <property type="component" value="Unassembled WGS sequence"/>
</dbReference>
<keyword evidence="9" id="KW-0406">Ion transport</keyword>
<evidence type="ECO:0000256" key="8">
    <source>
        <dbReference type="ARBA" id="ARBA00023004"/>
    </source>
</evidence>
<dbReference type="SUPFAM" id="SSF52540">
    <property type="entry name" value="P-loop containing nucleoside triphosphate hydrolases"/>
    <property type="match status" value="1"/>
</dbReference>
<protein>
    <submittedName>
        <fullName evidence="12">Iron chelate ABC transporter, ATP-binding protein</fullName>
    </submittedName>
</protein>
<dbReference type="PROSITE" id="PS50893">
    <property type="entry name" value="ABC_TRANSPORTER_2"/>
    <property type="match status" value="1"/>
</dbReference>
<keyword evidence="8" id="KW-0408">Iron</keyword>
<evidence type="ECO:0000256" key="2">
    <source>
        <dbReference type="ARBA" id="ARBA00005417"/>
    </source>
</evidence>
<dbReference type="FunFam" id="3.40.50.300:FF:000134">
    <property type="entry name" value="Iron-enterobactin ABC transporter ATP-binding protein"/>
    <property type="match status" value="1"/>
</dbReference>
<keyword evidence="3" id="KW-0813">Transport</keyword>
<dbReference type="GO" id="GO:0005886">
    <property type="term" value="C:plasma membrane"/>
    <property type="evidence" value="ECO:0007669"/>
    <property type="project" value="UniProtKB-SubCell"/>
</dbReference>
<evidence type="ECO:0000256" key="10">
    <source>
        <dbReference type="ARBA" id="ARBA00023136"/>
    </source>
</evidence>
<dbReference type="InterPro" id="IPR017871">
    <property type="entry name" value="ABC_transporter-like_CS"/>
</dbReference>
<evidence type="ECO:0000313" key="13">
    <source>
        <dbReference type="Proteomes" id="UP000046176"/>
    </source>
</evidence>
<dbReference type="PROSITE" id="PS00211">
    <property type="entry name" value="ABC_TRANSPORTER_1"/>
    <property type="match status" value="1"/>
</dbReference>
<dbReference type="GO" id="GO:0016887">
    <property type="term" value="F:ATP hydrolysis activity"/>
    <property type="evidence" value="ECO:0007669"/>
    <property type="project" value="InterPro"/>
</dbReference>
<dbReference type="RefSeq" id="WP_046666090.1">
    <property type="nucleotide sequence ID" value="NZ_CCRH01000004.1"/>
</dbReference>
<dbReference type="InterPro" id="IPR003439">
    <property type="entry name" value="ABC_transporter-like_ATP-bd"/>
</dbReference>
<evidence type="ECO:0000256" key="5">
    <source>
        <dbReference type="ARBA" id="ARBA00022496"/>
    </source>
</evidence>
<name>A0A0T7FEV9_NEOGA</name>
<dbReference type="CDD" id="cd03214">
    <property type="entry name" value="ABC_Iron-Siderophores_B12_Hemin"/>
    <property type="match status" value="1"/>
</dbReference>
<comment type="similarity">
    <text evidence="2">Belongs to the ABC transporter superfamily.</text>
</comment>
<evidence type="ECO:0000313" key="12">
    <source>
        <dbReference type="EMBL" id="CDZ33524.1"/>
    </source>
</evidence>
<dbReference type="EMBL" id="CCRH01000004">
    <property type="protein sequence ID" value="CDZ33524.1"/>
    <property type="molecule type" value="Genomic_DNA"/>
</dbReference>
<dbReference type="GO" id="GO:0005524">
    <property type="term" value="F:ATP binding"/>
    <property type="evidence" value="ECO:0007669"/>
    <property type="project" value="UniProtKB-KW"/>
</dbReference>
<evidence type="ECO:0000256" key="7">
    <source>
        <dbReference type="ARBA" id="ARBA00022840"/>
    </source>
</evidence>
<comment type="subcellular location">
    <subcellularLocation>
        <location evidence="1">Cell membrane</location>
        <topology evidence="1">Peripheral membrane protein</topology>
    </subcellularLocation>
</comment>
<dbReference type="Pfam" id="PF00005">
    <property type="entry name" value="ABC_tran"/>
    <property type="match status" value="1"/>
</dbReference>
<evidence type="ECO:0000256" key="9">
    <source>
        <dbReference type="ARBA" id="ARBA00023065"/>
    </source>
</evidence>
<dbReference type="InterPro" id="IPR027417">
    <property type="entry name" value="P-loop_NTPase"/>
</dbReference>
<gene>
    <name evidence="12" type="ORF">NGAL_HAMBI1145_18780</name>
</gene>
<organism evidence="12 13">
    <name type="scientific">Neorhizobium galegae bv. officinalis</name>
    <dbReference type="NCBI Taxonomy" id="323656"/>
    <lineage>
        <taxon>Bacteria</taxon>
        <taxon>Pseudomonadati</taxon>
        <taxon>Pseudomonadota</taxon>
        <taxon>Alphaproteobacteria</taxon>
        <taxon>Hyphomicrobiales</taxon>
        <taxon>Rhizobiaceae</taxon>
        <taxon>Rhizobium/Agrobacterium group</taxon>
        <taxon>Neorhizobium</taxon>
    </lineage>
</organism>
<keyword evidence="10" id="KW-0472">Membrane</keyword>
<dbReference type="InterPro" id="IPR051535">
    <property type="entry name" value="Siderophore_ABC-ATPase"/>
</dbReference>
<evidence type="ECO:0000256" key="3">
    <source>
        <dbReference type="ARBA" id="ARBA00022448"/>
    </source>
</evidence>
<dbReference type="PANTHER" id="PTHR42771:SF3">
    <property type="entry name" value="PETROBACTIN IMPORT ATP-BINDING PROTEIN YCLP"/>
    <property type="match status" value="1"/>
</dbReference>
<accession>A0A0T7FEV9</accession>